<accession>A0ABS1K4D3</accession>
<name>A0ABS1K4D3_9MICC</name>
<dbReference type="SUPFAM" id="SSF52172">
    <property type="entry name" value="CheY-like"/>
    <property type="match status" value="1"/>
</dbReference>
<feature type="domain" description="ANTAR" evidence="3">
    <location>
        <begin position="170"/>
        <end position="231"/>
    </location>
</feature>
<keyword evidence="5" id="KW-1185">Reference proteome</keyword>
<dbReference type="PIRSF" id="PIRSF036625">
    <property type="entry name" value="GAF_ANTAR"/>
    <property type="match status" value="1"/>
</dbReference>
<sequence>METTIRERGEDELLEEFLVSPDLKTFLTRLSQLAAQDLSGEAGAVSCSVTLGRRGRRATLGSSDPIADAMDEIQYASGQGPCQESVSTKKTVYIPDLRTTTRYPRYRKAVSGSPLRAVFSTPIPLPTESDADAALNSYSSLPDGFSDELRAQAEHLAGLASRTLRLALRVARESERSADLEAALESRTTISLAAGVIMAQSNCTSAEAMQVLKKASMNRNQKLRDVAAAILARYGEKDRETFFG</sequence>
<dbReference type="Gene3D" id="1.10.10.10">
    <property type="entry name" value="Winged helix-like DNA-binding domain superfamily/Winged helix DNA-binding domain"/>
    <property type="match status" value="1"/>
</dbReference>
<evidence type="ECO:0000259" key="3">
    <source>
        <dbReference type="PROSITE" id="PS50921"/>
    </source>
</evidence>
<evidence type="ECO:0000256" key="1">
    <source>
        <dbReference type="ARBA" id="ARBA00023015"/>
    </source>
</evidence>
<reference evidence="4 5" key="1">
    <citation type="submission" date="2021-01" db="EMBL/GenBank/DDBJ databases">
        <title>Genome public.</title>
        <authorList>
            <person name="Liu C."/>
            <person name="Sun Q."/>
        </authorList>
    </citation>
    <scope>NUCLEOTIDE SEQUENCE [LARGE SCALE GENOMIC DNA]</scope>
    <source>
        <strain evidence="4 5">JC656</strain>
    </source>
</reference>
<dbReference type="Proteomes" id="UP000639051">
    <property type="component" value="Unassembled WGS sequence"/>
</dbReference>
<comment type="caution">
    <text evidence="4">The sequence shown here is derived from an EMBL/GenBank/DDBJ whole genome shotgun (WGS) entry which is preliminary data.</text>
</comment>
<evidence type="ECO:0000256" key="2">
    <source>
        <dbReference type="ARBA" id="ARBA00023163"/>
    </source>
</evidence>
<protein>
    <submittedName>
        <fullName evidence="4">GAF and ANTAR domain-containing protein</fullName>
    </submittedName>
</protein>
<evidence type="ECO:0000313" key="4">
    <source>
        <dbReference type="EMBL" id="MBL0706147.1"/>
    </source>
</evidence>
<dbReference type="SUPFAM" id="SSF55781">
    <property type="entry name" value="GAF domain-like"/>
    <property type="match status" value="1"/>
</dbReference>
<dbReference type="InterPro" id="IPR036388">
    <property type="entry name" value="WH-like_DNA-bd_sf"/>
</dbReference>
<dbReference type="Pfam" id="PF03861">
    <property type="entry name" value="ANTAR"/>
    <property type="match status" value="1"/>
</dbReference>
<proteinExistence type="predicted"/>
<dbReference type="InterPro" id="IPR029016">
    <property type="entry name" value="GAF-like_dom_sf"/>
</dbReference>
<dbReference type="RefSeq" id="WP_189694482.1">
    <property type="nucleotide sequence ID" value="NZ_BNCM01000011.1"/>
</dbReference>
<dbReference type="EMBL" id="JAERRC010000028">
    <property type="protein sequence ID" value="MBL0706147.1"/>
    <property type="molecule type" value="Genomic_DNA"/>
</dbReference>
<dbReference type="SMART" id="SM01012">
    <property type="entry name" value="ANTAR"/>
    <property type="match status" value="1"/>
</dbReference>
<evidence type="ECO:0000313" key="5">
    <source>
        <dbReference type="Proteomes" id="UP000639051"/>
    </source>
</evidence>
<dbReference type="InterPro" id="IPR011006">
    <property type="entry name" value="CheY-like_superfamily"/>
</dbReference>
<keyword evidence="1" id="KW-0805">Transcription regulation</keyword>
<dbReference type="InterPro" id="IPR005561">
    <property type="entry name" value="ANTAR"/>
</dbReference>
<dbReference type="Gene3D" id="3.30.450.40">
    <property type="match status" value="1"/>
</dbReference>
<dbReference type="InterPro" id="IPR012074">
    <property type="entry name" value="GAF_ANTAR"/>
</dbReference>
<gene>
    <name evidence="4" type="ORF">JJE72_11605</name>
</gene>
<keyword evidence="2" id="KW-0804">Transcription</keyword>
<organism evidence="4 5">
    <name type="scientific">Sinomonas cellulolyticus</name>
    <dbReference type="NCBI Taxonomy" id="2801916"/>
    <lineage>
        <taxon>Bacteria</taxon>
        <taxon>Bacillati</taxon>
        <taxon>Actinomycetota</taxon>
        <taxon>Actinomycetes</taxon>
        <taxon>Micrococcales</taxon>
        <taxon>Micrococcaceae</taxon>
        <taxon>Sinomonas</taxon>
    </lineage>
</organism>
<dbReference type="PROSITE" id="PS50921">
    <property type="entry name" value="ANTAR"/>
    <property type="match status" value="1"/>
</dbReference>